<evidence type="ECO:0000313" key="1">
    <source>
        <dbReference type="EMBL" id="KAG5413778.1"/>
    </source>
</evidence>
<dbReference type="Proteomes" id="UP000823674">
    <property type="component" value="Chromosome A01"/>
</dbReference>
<evidence type="ECO:0000313" key="2">
    <source>
        <dbReference type="Proteomes" id="UP000823674"/>
    </source>
</evidence>
<accession>A0ABQ7NSE0</accession>
<name>A0ABQ7NSE0_BRACM</name>
<organism evidence="1 2">
    <name type="scientific">Brassica rapa subsp. trilocularis</name>
    <dbReference type="NCBI Taxonomy" id="1813537"/>
    <lineage>
        <taxon>Eukaryota</taxon>
        <taxon>Viridiplantae</taxon>
        <taxon>Streptophyta</taxon>
        <taxon>Embryophyta</taxon>
        <taxon>Tracheophyta</taxon>
        <taxon>Spermatophyta</taxon>
        <taxon>Magnoliopsida</taxon>
        <taxon>eudicotyledons</taxon>
        <taxon>Gunneridae</taxon>
        <taxon>Pentapetalae</taxon>
        <taxon>rosids</taxon>
        <taxon>malvids</taxon>
        <taxon>Brassicales</taxon>
        <taxon>Brassicaceae</taxon>
        <taxon>Brassiceae</taxon>
        <taxon>Brassica</taxon>
    </lineage>
</organism>
<gene>
    <name evidence="1" type="primary">A01g502280.1_BraROA</name>
    <name evidence="1" type="ORF">IGI04_001345</name>
</gene>
<protein>
    <submittedName>
        <fullName evidence="1">Uncharacterized protein</fullName>
    </submittedName>
</protein>
<feature type="non-terminal residue" evidence="1">
    <location>
        <position position="1"/>
    </location>
</feature>
<proteinExistence type="predicted"/>
<reference evidence="1 2" key="1">
    <citation type="submission" date="2021-03" db="EMBL/GenBank/DDBJ databases">
        <authorList>
            <person name="King G.J."/>
            <person name="Bancroft I."/>
            <person name="Baten A."/>
            <person name="Bloomfield J."/>
            <person name="Borpatragohain P."/>
            <person name="He Z."/>
            <person name="Irish N."/>
            <person name="Irwin J."/>
            <person name="Liu K."/>
            <person name="Mauleon R.P."/>
            <person name="Moore J."/>
            <person name="Morris R."/>
            <person name="Ostergaard L."/>
            <person name="Wang B."/>
            <person name="Wells R."/>
        </authorList>
    </citation>
    <scope>NUCLEOTIDE SEQUENCE [LARGE SCALE GENOMIC DNA]</scope>
    <source>
        <strain evidence="1">R-o-18</strain>
        <tissue evidence="1">Leaf</tissue>
    </source>
</reference>
<dbReference type="EMBL" id="JADBGQ010000001">
    <property type="protein sequence ID" value="KAG5413778.1"/>
    <property type="molecule type" value="Genomic_DNA"/>
</dbReference>
<sequence length="129" mass="13855">WPAVGLSRRSANPNLPAHPIPLPAVLKPTHFLLAPPSLVLLGLWPDPVTNLMIGGDSGSVLPRRLTGMKRVTASSPPFCNLLCFSPVSFFGRNFRASPSCSHGLRRSDETEELVGDLSLSSSDNNHGFL</sequence>
<comment type="caution">
    <text evidence="1">The sequence shown here is derived from an EMBL/GenBank/DDBJ whole genome shotgun (WGS) entry which is preliminary data.</text>
</comment>
<keyword evidence="2" id="KW-1185">Reference proteome</keyword>